<dbReference type="AlphaFoldDB" id="A0A5B9W438"/>
<name>A0A5B9W438_9BACT</name>
<dbReference type="KEGG" id="agv:OJF2_39250"/>
<gene>
    <name evidence="1" type="ORF">OJF2_39250</name>
</gene>
<evidence type="ECO:0000313" key="2">
    <source>
        <dbReference type="Proteomes" id="UP000324233"/>
    </source>
</evidence>
<evidence type="ECO:0000313" key="1">
    <source>
        <dbReference type="EMBL" id="QEH35373.1"/>
    </source>
</evidence>
<keyword evidence="2" id="KW-1185">Reference proteome</keyword>
<dbReference type="EMBL" id="CP042997">
    <property type="protein sequence ID" value="QEH35373.1"/>
    <property type="molecule type" value="Genomic_DNA"/>
</dbReference>
<organism evidence="1 2">
    <name type="scientific">Aquisphaera giovannonii</name>
    <dbReference type="NCBI Taxonomy" id="406548"/>
    <lineage>
        <taxon>Bacteria</taxon>
        <taxon>Pseudomonadati</taxon>
        <taxon>Planctomycetota</taxon>
        <taxon>Planctomycetia</taxon>
        <taxon>Isosphaerales</taxon>
        <taxon>Isosphaeraceae</taxon>
        <taxon>Aquisphaera</taxon>
    </lineage>
</organism>
<accession>A0A5B9W438</accession>
<reference evidence="1 2" key="1">
    <citation type="submission" date="2019-08" db="EMBL/GenBank/DDBJ databases">
        <title>Deep-cultivation of Planctomycetes and their phenomic and genomic characterization uncovers novel biology.</title>
        <authorList>
            <person name="Wiegand S."/>
            <person name="Jogler M."/>
            <person name="Boedeker C."/>
            <person name="Pinto D."/>
            <person name="Vollmers J."/>
            <person name="Rivas-Marin E."/>
            <person name="Kohn T."/>
            <person name="Peeters S.H."/>
            <person name="Heuer A."/>
            <person name="Rast P."/>
            <person name="Oberbeckmann S."/>
            <person name="Bunk B."/>
            <person name="Jeske O."/>
            <person name="Meyerdierks A."/>
            <person name="Storesund J.E."/>
            <person name="Kallscheuer N."/>
            <person name="Luecker S."/>
            <person name="Lage O.M."/>
            <person name="Pohl T."/>
            <person name="Merkel B.J."/>
            <person name="Hornburger P."/>
            <person name="Mueller R.-W."/>
            <person name="Bruemmer F."/>
            <person name="Labrenz M."/>
            <person name="Spormann A.M."/>
            <person name="Op den Camp H."/>
            <person name="Overmann J."/>
            <person name="Amann R."/>
            <person name="Jetten M.S.M."/>
            <person name="Mascher T."/>
            <person name="Medema M.H."/>
            <person name="Devos D.P."/>
            <person name="Kaster A.-K."/>
            <person name="Ovreas L."/>
            <person name="Rohde M."/>
            <person name="Galperin M.Y."/>
            <person name="Jogler C."/>
        </authorList>
    </citation>
    <scope>NUCLEOTIDE SEQUENCE [LARGE SCALE GENOMIC DNA]</scope>
    <source>
        <strain evidence="1 2">OJF2</strain>
    </source>
</reference>
<dbReference type="Proteomes" id="UP000324233">
    <property type="component" value="Chromosome"/>
</dbReference>
<proteinExistence type="predicted"/>
<protein>
    <submittedName>
        <fullName evidence="1">Uncharacterized protein</fullName>
    </submittedName>
</protein>
<sequence>MLGMAMIEEFEGYRLDDVTYCIDPRTNDFFPVRVVKVGRKFLDVEPLDEELAAAVAPEFGADRENRRFLRPKLPSHSRFGGCDERTVNAGRRSGQQLRVLPYHYWTYTGSDIIERHEEDAARWPLPTGVVYERWFGRVLKARRRGGGADREA</sequence>